<dbReference type="Gene3D" id="1.25.40.20">
    <property type="entry name" value="Ankyrin repeat-containing domain"/>
    <property type="match status" value="1"/>
</dbReference>
<dbReference type="RefSeq" id="XP_044391788.1">
    <property type="nucleotide sequence ID" value="XM_044535853.1"/>
</dbReference>
<sequence>MARRHPAATSAKRRAAPPNPSPTPPAADGSHPLLHAARRGDLRLFKRLVRDLDKGRGRHREVVDAAKEEGLGALHFAAGKGRLRVCRYLVEGLGVDVDAVDDAGRTPLLVALLRGIMDTASYLLDHGADPGKADDEGFAPLHHAATADRKMVELLLAKGVSVDPVCVDGTPLYAAAIEGHDEIMQILLENNADCNKKIPGIDTPLLVAITAPSVKCVKLLVEAGADVNDGILAPLVVAAEMKGSTACLKLLLEAGADPNVPDPSGRFPIELAAQRGTREGVEILFPVTCIPTVHDWSVDGIIQHARVSRKQGAHSNVRTIEQFKLLGVESLKRNDYFTAATLYSAAMEYDRHDATLLSDRSFCWLCLGDGHEALQDALACREMRPGWPNACYRQGEALMLLKDYGGACDAFLDAAKLDPGSPEIESALWKAMNSLKTSCGATQAV</sequence>
<feature type="region of interest" description="Disordered" evidence="2">
    <location>
        <begin position="1"/>
        <end position="32"/>
    </location>
</feature>
<dbReference type="InterPro" id="IPR011990">
    <property type="entry name" value="TPR-like_helical_dom_sf"/>
</dbReference>
<keyword evidence="4" id="KW-1185">Reference proteome</keyword>
<organism evidence="3">
    <name type="scientific">Triticum aestivum</name>
    <name type="common">Wheat</name>
    <dbReference type="NCBI Taxonomy" id="4565"/>
    <lineage>
        <taxon>Eukaryota</taxon>
        <taxon>Viridiplantae</taxon>
        <taxon>Streptophyta</taxon>
        <taxon>Embryophyta</taxon>
        <taxon>Tracheophyta</taxon>
        <taxon>Spermatophyta</taxon>
        <taxon>Magnoliopsida</taxon>
        <taxon>Liliopsida</taxon>
        <taxon>Poales</taxon>
        <taxon>Poaceae</taxon>
        <taxon>BOP clade</taxon>
        <taxon>Pooideae</taxon>
        <taxon>Triticodae</taxon>
        <taxon>Triticeae</taxon>
        <taxon>Triticinae</taxon>
        <taxon>Triticum</taxon>
    </lineage>
</organism>
<feature type="repeat" description="ANK" evidence="1">
    <location>
        <begin position="103"/>
        <end position="135"/>
    </location>
</feature>
<evidence type="ECO:0008006" key="5">
    <source>
        <dbReference type="Google" id="ProtNLM"/>
    </source>
</evidence>
<feature type="repeat" description="ANK" evidence="1">
    <location>
        <begin position="203"/>
        <end position="228"/>
    </location>
</feature>
<dbReference type="InterPro" id="IPR002110">
    <property type="entry name" value="Ankyrin_rpt"/>
</dbReference>
<feature type="compositionally biased region" description="Basic residues" evidence="2">
    <location>
        <begin position="1"/>
        <end position="15"/>
    </location>
</feature>
<dbReference type="EnsemblPlants" id="TraesCS5B02G537900.2">
    <property type="protein sequence ID" value="TraesCS5B02G537900.2"/>
    <property type="gene ID" value="TraesCS5B02G537900"/>
</dbReference>
<dbReference type="PROSITE" id="PS50297">
    <property type="entry name" value="ANK_REP_REGION"/>
    <property type="match status" value="3"/>
</dbReference>
<evidence type="ECO:0000313" key="4">
    <source>
        <dbReference type="Proteomes" id="UP000019116"/>
    </source>
</evidence>
<dbReference type="Pfam" id="PF00023">
    <property type="entry name" value="Ank"/>
    <property type="match status" value="2"/>
</dbReference>
<dbReference type="InterPro" id="IPR036770">
    <property type="entry name" value="Ankyrin_rpt-contain_sf"/>
</dbReference>
<dbReference type="STRING" id="4565.A0A3B6LY90"/>
<dbReference type="SMART" id="SM00028">
    <property type="entry name" value="TPR"/>
    <property type="match status" value="3"/>
</dbReference>
<dbReference type="PROSITE" id="PS50088">
    <property type="entry name" value="ANK_REPEAT"/>
    <property type="match status" value="3"/>
</dbReference>
<accession>A0A3B6LY90</accession>
<dbReference type="GeneID" id="123114399"/>
<reference evidence="3" key="1">
    <citation type="submission" date="2018-08" db="EMBL/GenBank/DDBJ databases">
        <authorList>
            <person name="Rossello M."/>
        </authorList>
    </citation>
    <scope>NUCLEOTIDE SEQUENCE [LARGE SCALE GENOMIC DNA]</scope>
    <source>
        <strain evidence="3">cv. Chinese Spring</strain>
    </source>
</reference>
<proteinExistence type="predicted"/>
<dbReference type="SMR" id="A0A3B6LY90"/>
<name>A0A3B6LY90_WHEAT</name>
<evidence type="ECO:0000256" key="1">
    <source>
        <dbReference type="PROSITE-ProRule" id="PRU00023"/>
    </source>
</evidence>
<dbReference type="PANTHER" id="PTHR46224:SF63">
    <property type="entry name" value="OS02G0493300 PROTEIN"/>
    <property type="match status" value="1"/>
</dbReference>
<dbReference type="Gramene" id="TraesCS5B03G1340300.3">
    <property type="protein sequence ID" value="TraesCS5B03G1340300.3.CDS"/>
    <property type="gene ID" value="TraesCS5B03G1340300"/>
</dbReference>
<dbReference type="SMART" id="SM00248">
    <property type="entry name" value="ANK"/>
    <property type="match status" value="7"/>
</dbReference>
<reference evidence="3" key="2">
    <citation type="submission" date="2018-10" db="UniProtKB">
        <authorList>
            <consortium name="EnsemblPlants"/>
        </authorList>
    </citation>
    <scope>IDENTIFICATION</scope>
</reference>
<evidence type="ECO:0000313" key="3">
    <source>
        <dbReference type="EnsemblPlants" id="TraesCS5B02G537900.2"/>
    </source>
</evidence>
<dbReference type="Proteomes" id="UP000019116">
    <property type="component" value="Chromosome 5B"/>
</dbReference>
<dbReference type="InterPro" id="IPR019734">
    <property type="entry name" value="TPR_rpt"/>
</dbReference>
<dbReference type="Pfam" id="PF12796">
    <property type="entry name" value="Ank_2"/>
    <property type="match status" value="2"/>
</dbReference>
<protein>
    <recommendedName>
        <fullName evidence="5">Ankyrin repeat protein</fullName>
    </recommendedName>
</protein>
<keyword evidence="1" id="KW-0040">ANK repeat</keyword>
<dbReference type="SUPFAM" id="SSF48403">
    <property type="entry name" value="Ankyrin repeat"/>
    <property type="match status" value="1"/>
</dbReference>
<dbReference type="Gene3D" id="1.25.40.10">
    <property type="entry name" value="Tetratricopeptide repeat domain"/>
    <property type="match status" value="1"/>
</dbReference>
<dbReference type="PANTHER" id="PTHR46224">
    <property type="entry name" value="ANKYRIN REPEAT FAMILY PROTEIN"/>
    <property type="match status" value="1"/>
</dbReference>
<dbReference type="InterPro" id="IPR051616">
    <property type="entry name" value="Cul2-RING_E3_ligase_SR"/>
</dbReference>
<dbReference type="AlphaFoldDB" id="A0A3B6LY90"/>
<dbReference type="PRINTS" id="PR01415">
    <property type="entry name" value="ANKYRIN"/>
</dbReference>
<dbReference type="SUPFAM" id="SSF48452">
    <property type="entry name" value="TPR-like"/>
    <property type="match status" value="1"/>
</dbReference>
<feature type="repeat" description="ANK" evidence="1">
    <location>
        <begin position="167"/>
        <end position="199"/>
    </location>
</feature>
<dbReference type="Gramene" id="TraesCS5B02G537900.2">
    <property type="protein sequence ID" value="TraesCS5B02G537900.2"/>
    <property type="gene ID" value="TraesCS5B02G537900"/>
</dbReference>
<evidence type="ECO:0000256" key="2">
    <source>
        <dbReference type="SAM" id="MobiDB-lite"/>
    </source>
</evidence>
<gene>
    <name evidence="3" type="primary">LOC123114399</name>
</gene>